<comment type="similarity">
    <text evidence="1">Belongs to the ROK (NagC/XylR) family.</text>
</comment>
<dbReference type="InterPro" id="IPR036388">
    <property type="entry name" value="WH-like_DNA-bd_sf"/>
</dbReference>
<dbReference type="PANTHER" id="PTHR18964:SF149">
    <property type="entry name" value="BIFUNCTIONAL UDP-N-ACETYLGLUCOSAMINE 2-EPIMERASE_N-ACETYLMANNOSAMINE KINASE"/>
    <property type="match status" value="1"/>
</dbReference>
<dbReference type="Pfam" id="PF00480">
    <property type="entry name" value="ROK"/>
    <property type="match status" value="1"/>
</dbReference>
<dbReference type="InterPro" id="IPR043129">
    <property type="entry name" value="ATPase_NBD"/>
</dbReference>
<comment type="caution">
    <text evidence="2">The sequence shown here is derived from an EMBL/GenBank/DDBJ whole genome shotgun (WGS) entry which is preliminary data.</text>
</comment>
<dbReference type="SUPFAM" id="SSF46785">
    <property type="entry name" value="Winged helix' DNA-binding domain"/>
    <property type="match status" value="1"/>
</dbReference>
<gene>
    <name evidence="2" type="ORF">GCM10011385_19740</name>
</gene>
<reference evidence="2" key="2">
    <citation type="submission" date="2020-09" db="EMBL/GenBank/DDBJ databases">
        <authorList>
            <person name="Sun Q."/>
            <person name="Zhou Y."/>
        </authorList>
    </citation>
    <scope>NUCLEOTIDE SEQUENCE</scope>
    <source>
        <strain evidence="2">CGMCC 1.15320</strain>
    </source>
</reference>
<dbReference type="Proteomes" id="UP000636264">
    <property type="component" value="Unassembled WGS sequence"/>
</dbReference>
<dbReference type="Gene3D" id="3.30.420.40">
    <property type="match status" value="2"/>
</dbReference>
<sequence>MLETLLRRGGAFRPHIARDAQLTEASVSRILAELRKEEIVDEIRQPAPYAGGPTALITLSNNIYVAGIELSNNRLSFSIGDVSGTIDYVERVPVSPQLDQAEFERIFTGCLATMGKWTAKRGVSVRQAAFSLPGYSNANTNPIFPWDMERLRSFLSDTMQGVPLSITNSVIAQAAFHRYSGNSSYPATGDHLFLFVGHGVAGVIVNESATIEAFSPFELGHMVLERNGLACRCGHHGCLEAYTSLRAISKIVGVSETEILQRGDRFLDQLELKAETREQLRERLFLLGLGTGNALNLHPLPSVVISGWPSLLAPEDRQAIIEGMNESLLGGFDAKRMQVSFIAPSIGTDPQAALNYAAYCFVRAGGLDTRAEERHVEENA</sequence>
<keyword evidence="3" id="KW-1185">Reference proteome</keyword>
<dbReference type="AlphaFoldDB" id="A0A916RSX0"/>
<dbReference type="InterPro" id="IPR036390">
    <property type="entry name" value="WH_DNA-bd_sf"/>
</dbReference>
<proteinExistence type="inferred from homology"/>
<dbReference type="PANTHER" id="PTHR18964">
    <property type="entry name" value="ROK (REPRESSOR, ORF, KINASE) FAMILY"/>
    <property type="match status" value="1"/>
</dbReference>
<reference evidence="2" key="1">
    <citation type="journal article" date="2014" name="Int. J. Syst. Evol. Microbiol.">
        <title>Complete genome sequence of Corynebacterium casei LMG S-19264T (=DSM 44701T), isolated from a smear-ripened cheese.</title>
        <authorList>
            <consortium name="US DOE Joint Genome Institute (JGI-PGF)"/>
            <person name="Walter F."/>
            <person name="Albersmeier A."/>
            <person name="Kalinowski J."/>
            <person name="Ruckert C."/>
        </authorList>
    </citation>
    <scope>NUCLEOTIDE SEQUENCE</scope>
    <source>
        <strain evidence="2">CGMCC 1.15320</strain>
    </source>
</reference>
<organism evidence="2 3">
    <name type="scientific">Nitratireductor aestuarii</name>
    <dbReference type="NCBI Taxonomy" id="1735103"/>
    <lineage>
        <taxon>Bacteria</taxon>
        <taxon>Pseudomonadati</taxon>
        <taxon>Pseudomonadota</taxon>
        <taxon>Alphaproteobacteria</taxon>
        <taxon>Hyphomicrobiales</taxon>
        <taxon>Phyllobacteriaceae</taxon>
        <taxon>Nitratireductor</taxon>
    </lineage>
</organism>
<dbReference type="Gene3D" id="1.10.10.10">
    <property type="entry name" value="Winged helix-like DNA-binding domain superfamily/Winged helix DNA-binding domain"/>
    <property type="match status" value="1"/>
</dbReference>
<evidence type="ECO:0000256" key="1">
    <source>
        <dbReference type="ARBA" id="ARBA00006479"/>
    </source>
</evidence>
<dbReference type="InterPro" id="IPR000600">
    <property type="entry name" value="ROK"/>
</dbReference>
<protein>
    <submittedName>
        <fullName evidence="2">Transcriptional regulator</fullName>
    </submittedName>
</protein>
<dbReference type="EMBL" id="BMIF01000005">
    <property type="protein sequence ID" value="GGA65879.1"/>
    <property type="molecule type" value="Genomic_DNA"/>
</dbReference>
<evidence type="ECO:0000313" key="3">
    <source>
        <dbReference type="Proteomes" id="UP000636264"/>
    </source>
</evidence>
<accession>A0A916RSX0</accession>
<evidence type="ECO:0000313" key="2">
    <source>
        <dbReference type="EMBL" id="GGA65879.1"/>
    </source>
</evidence>
<dbReference type="SUPFAM" id="SSF53067">
    <property type="entry name" value="Actin-like ATPase domain"/>
    <property type="match status" value="1"/>
</dbReference>
<name>A0A916RSX0_9HYPH</name>